<sequence>MGRYKKAISQLEAELRHRCHRYYVESGIRKYKFASAAGISDTLLKGIDAPDFEASLKTLQRLDEVIPEEWEPASDDPGEQLIVPASNDPVIGYKIWESDLSRSRKIYVRDDLLHGLDPDQVERCAAYIDKVRDPDGRLLETRFKIDVLRALAPQCAIHVFDVGEDDPSNFFIEHWDNGTGFWKGADMTGMKFAELDDEALRGCQLEDYLVCRETQWPNLAIVQRNYAHGEERKFLRLLFPFEAKDGSPKILSITRPQSKGLALDLLQKKLPGYEQIGGEGVVDLRTRRS</sequence>
<gene>
    <name evidence="1" type="ORF">NUH88_10485</name>
</gene>
<dbReference type="RefSeq" id="WP_257771987.1">
    <property type="nucleotide sequence ID" value="NZ_CP102480.1"/>
</dbReference>
<dbReference type="Proteomes" id="UP001060336">
    <property type="component" value="Chromosome"/>
</dbReference>
<dbReference type="EMBL" id="CP102480">
    <property type="protein sequence ID" value="UUX52109.1"/>
    <property type="molecule type" value="Genomic_DNA"/>
</dbReference>
<dbReference type="KEGG" id="naci:NUH88_10485"/>
<reference evidence="1" key="1">
    <citation type="submission" date="2022-08" db="EMBL/GenBank/DDBJ databases">
        <title>Nisaea acidiphila sp. nov., isolated from a marine algal debris and emended description of the genus Nisaea Urios et al. 2008.</title>
        <authorList>
            <person name="Kwon K."/>
        </authorList>
    </citation>
    <scope>NUCLEOTIDE SEQUENCE</scope>
    <source>
        <strain evidence="1">MEBiC11861</strain>
    </source>
</reference>
<name>A0A9J7B392_9PROT</name>
<evidence type="ECO:0000313" key="1">
    <source>
        <dbReference type="EMBL" id="UUX52109.1"/>
    </source>
</evidence>
<keyword evidence="2" id="KW-1185">Reference proteome</keyword>
<proteinExistence type="predicted"/>
<protein>
    <submittedName>
        <fullName evidence="1">Uncharacterized protein</fullName>
    </submittedName>
</protein>
<dbReference type="AlphaFoldDB" id="A0A9J7B392"/>
<evidence type="ECO:0000313" key="2">
    <source>
        <dbReference type="Proteomes" id="UP001060336"/>
    </source>
</evidence>
<accession>A0A9J7B392</accession>
<organism evidence="1 2">
    <name type="scientific">Nisaea acidiphila</name>
    <dbReference type="NCBI Taxonomy" id="1862145"/>
    <lineage>
        <taxon>Bacteria</taxon>
        <taxon>Pseudomonadati</taxon>
        <taxon>Pseudomonadota</taxon>
        <taxon>Alphaproteobacteria</taxon>
        <taxon>Rhodospirillales</taxon>
        <taxon>Thalassobaculaceae</taxon>
        <taxon>Nisaea</taxon>
    </lineage>
</organism>